<feature type="transmembrane region" description="Helical" evidence="5">
    <location>
        <begin position="126"/>
        <end position="146"/>
    </location>
</feature>
<feature type="domain" description="TM2" evidence="6">
    <location>
        <begin position="65"/>
        <end position="110"/>
    </location>
</feature>
<comment type="caution">
    <text evidence="7">The sequence shown here is derived from an EMBL/GenBank/DDBJ whole genome shotgun (WGS) entry which is preliminary data.</text>
</comment>
<comment type="subcellular location">
    <subcellularLocation>
        <location evidence="1">Membrane</location>
        <topology evidence="1">Multi-pass membrane protein</topology>
    </subcellularLocation>
</comment>
<name>A0ABV7Z4V6_9DEIO</name>
<proteinExistence type="predicted"/>
<gene>
    <name evidence="7" type="ORF">ACFOSB_06185</name>
</gene>
<evidence type="ECO:0000313" key="8">
    <source>
        <dbReference type="Proteomes" id="UP001595803"/>
    </source>
</evidence>
<evidence type="ECO:0000313" key="7">
    <source>
        <dbReference type="EMBL" id="MFC3832442.1"/>
    </source>
</evidence>
<evidence type="ECO:0000256" key="5">
    <source>
        <dbReference type="SAM" id="Phobius"/>
    </source>
</evidence>
<reference evidence="8" key="1">
    <citation type="journal article" date="2019" name="Int. J. Syst. Evol. Microbiol.">
        <title>The Global Catalogue of Microorganisms (GCM) 10K type strain sequencing project: providing services to taxonomists for standard genome sequencing and annotation.</title>
        <authorList>
            <consortium name="The Broad Institute Genomics Platform"/>
            <consortium name="The Broad Institute Genome Sequencing Center for Infectious Disease"/>
            <person name="Wu L."/>
            <person name="Ma J."/>
        </authorList>
    </citation>
    <scope>NUCLEOTIDE SEQUENCE [LARGE SCALE GENOMIC DNA]</scope>
    <source>
        <strain evidence="8">CCTCC AB 2017081</strain>
    </source>
</reference>
<protein>
    <submittedName>
        <fullName evidence="7">TM2 domain-containing protein</fullName>
    </submittedName>
</protein>
<keyword evidence="3 5" id="KW-1133">Transmembrane helix</keyword>
<organism evidence="7 8">
    <name type="scientific">Deinococcus rufus</name>
    <dbReference type="NCBI Taxonomy" id="2136097"/>
    <lineage>
        <taxon>Bacteria</taxon>
        <taxon>Thermotogati</taxon>
        <taxon>Deinococcota</taxon>
        <taxon>Deinococci</taxon>
        <taxon>Deinococcales</taxon>
        <taxon>Deinococcaceae</taxon>
        <taxon>Deinococcus</taxon>
    </lineage>
</organism>
<evidence type="ECO:0000259" key="6">
    <source>
        <dbReference type="Pfam" id="PF05154"/>
    </source>
</evidence>
<dbReference type="InterPro" id="IPR007829">
    <property type="entry name" value="TM2"/>
</dbReference>
<feature type="transmembrane region" description="Helical" evidence="5">
    <location>
        <begin position="69"/>
        <end position="88"/>
    </location>
</feature>
<dbReference type="EMBL" id="JBHRZG010000006">
    <property type="protein sequence ID" value="MFC3832442.1"/>
    <property type="molecule type" value="Genomic_DNA"/>
</dbReference>
<evidence type="ECO:0000256" key="4">
    <source>
        <dbReference type="ARBA" id="ARBA00023136"/>
    </source>
</evidence>
<keyword evidence="2 5" id="KW-0812">Transmembrane</keyword>
<sequence>MPPAPPAPGDDWVTRATGAQAKTPVMPQGPYVAPTPTRSELDTLGDSARHAMQQVNSALSSGDTGQKKVIAGLLGIVLGSLGVHKFYLGMTTPGLIMLGVNVGVWILALVLGLITLGFGLVVTVPLAALVSSAVALLGLVEGIIYLTKSDADFDRDYVMGKKPWL</sequence>
<dbReference type="RefSeq" id="WP_322474166.1">
    <property type="nucleotide sequence ID" value="NZ_JBHRZG010000006.1"/>
</dbReference>
<dbReference type="Proteomes" id="UP001595803">
    <property type="component" value="Unassembled WGS sequence"/>
</dbReference>
<keyword evidence="8" id="KW-1185">Reference proteome</keyword>
<evidence type="ECO:0000256" key="2">
    <source>
        <dbReference type="ARBA" id="ARBA00022692"/>
    </source>
</evidence>
<accession>A0ABV7Z4V6</accession>
<evidence type="ECO:0000256" key="1">
    <source>
        <dbReference type="ARBA" id="ARBA00004141"/>
    </source>
</evidence>
<evidence type="ECO:0000256" key="3">
    <source>
        <dbReference type="ARBA" id="ARBA00022989"/>
    </source>
</evidence>
<keyword evidence="4 5" id="KW-0472">Membrane</keyword>
<feature type="transmembrane region" description="Helical" evidence="5">
    <location>
        <begin position="95"/>
        <end position="120"/>
    </location>
</feature>
<dbReference type="Pfam" id="PF05154">
    <property type="entry name" value="TM2"/>
    <property type="match status" value="1"/>
</dbReference>